<dbReference type="Gene3D" id="3.40.50.1010">
    <property type="entry name" value="5'-nuclease"/>
    <property type="match status" value="1"/>
</dbReference>
<protein>
    <submittedName>
        <fullName evidence="2">PIN domain-containing protein</fullName>
    </submittedName>
</protein>
<evidence type="ECO:0000313" key="3">
    <source>
        <dbReference type="Proteomes" id="UP001464555"/>
    </source>
</evidence>
<name>A0ABU9HYQ4_9FLAO</name>
<gene>
    <name evidence="2" type="ORF">AAEO56_13550</name>
</gene>
<reference evidence="2 3" key="1">
    <citation type="submission" date="2024-04" db="EMBL/GenBank/DDBJ databases">
        <title>Flavobacterium sp. DGU11 16S ribosomal RNA gene Genome sequencing and assembly.</title>
        <authorList>
            <person name="Park S."/>
        </authorList>
    </citation>
    <scope>NUCLEOTIDE SEQUENCE [LARGE SCALE GENOMIC DNA]</scope>
    <source>
        <strain evidence="2 3">DGU11</strain>
    </source>
</reference>
<dbReference type="InterPro" id="IPR002716">
    <property type="entry name" value="PIN_dom"/>
</dbReference>
<dbReference type="Pfam" id="PF13470">
    <property type="entry name" value="PIN_3"/>
    <property type="match status" value="1"/>
</dbReference>
<dbReference type="SUPFAM" id="SSF88723">
    <property type="entry name" value="PIN domain-like"/>
    <property type="match status" value="1"/>
</dbReference>
<dbReference type="RefSeq" id="WP_341697606.1">
    <property type="nucleotide sequence ID" value="NZ_JBBYHR010000007.1"/>
</dbReference>
<proteinExistence type="predicted"/>
<organism evidence="2 3">
    <name type="scientific">Flavobacterium arundinis</name>
    <dbReference type="NCBI Taxonomy" id="3139143"/>
    <lineage>
        <taxon>Bacteria</taxon>
        <taxon>Pseudomonadati</taxon>
        <taxon>Bacteroidota</taxon>
        <taxon>Flavobacteriia</taxon>
        <taxon>Flavobacteriales</taxon>
        <taxon>Flavobacteriaceae</taxon>
        <taxon>Flavobacterium</taxon>
    </lineage>
</organism>
<evidence type="ECO:0000259" key="1">
    <source>
        <dbReference type="Pfam" id="PF13470"/>
    </source>
</evidence>
<dbReference type="Proteomes" id="UP001464555">
    <property type="component" value="Unassembled WGS sequence"/>
</dbReference>
<sequence length="137" mass="15321">MRLFLDTNVMLDLLGKREPFFESAAIIVSLADKGKATLSVSGLSYSTTDYFLKKITSPSKSIESLRKFKTISDIVALDEVIIEKSLNSGFLDFEDSLQYFSAIKAGAQFIITRNVKDFKDPEIPVLTPDEFLALQNK</sequence>
<dbReference type="EMBL" id="JBBYHR010000007">
    <property type="protein sequence ID" value="MEL1245296.1"/>
    <property type="molecule type" value="Genomic_DNA"/>
</dbReference>
<dbReference type="CDD" id="cd09854">
    <property type="entry name" value="PIN_VapC-like"/>
    <property type="match status" value="1"/>
</dbReference>
<accession>A0ABU9HYQ4</accession>
<dbReference type="InterPro" id="IPR029060">
    <property type="entry name" value="PIN-like_dom_sf"/>
</dbReference>
<keyword evidence="3" id="KW-1185">Reference proteome</keyword>
<feature type="domain" description="PIN" evidence="1">
    <location>
        <begin position="2"/>
        <end position="116"/>
    </location>
</feature>
<evidence type="ECO:0000313" key="2">
    <source>
        <dbReference type="EMBL" id="MEL1245296.1"/>
    </source>
</evidence>
<comment type="caution">
    <text evidence="2">The sequence shown here is derived from an EMBL/GenBank/DDBJ whole genome shotgun (WGS) entry which is preliminary data.</text>
</comment>